<gene>
    <name evidence="4" type="ORF">ARHIZOSPH14_33490</name>
</gene>
<feature type="coiled-coil region" evidence="3">
    <location>
        <begin position="66"/>
        <end position="93"/>
    </location>
</feature>
<dbReference type="AlphaFoldDB" id="A0A9W6D1J9"/>
<proteinExistence type="predicted"/>
<dbReference type="InterPro" id="IPR019845">
    <property type="entry name" value="Squalene/phytoene_synthase_CS"/>
</dbReference>
<dbReference type="GO" id="GO:0008299">
    <property type="term" value="P:isoprenoid biosynthetic process"/>
    <property type="evidence" value="ECO:0007669"/>
    <property type="project" value="UniProtKB-ARBA"/>
</dbReference>
<evidence type="ECO:0000313" key="4">
    <source>
        <dbReference type="EMBL" id="GLI29107.1"/>
    </source>
</evidence>
<keyword evidence="3" id="KW-0175">Coiled coil</keyword>
<evidence type="ECO:0000256" key="3">
    <source>
        <dbReference type="SAM" id="Coils"/>
    </source>
</evidence>
<dbReference type="InterPro" id="IPR044843">
    <property type="entry name" value="Trans_IPPS_bact-type"/>
</dbReference>
<dbReference type="EMBL" id="BSDP01000001">
    <property type="protein sequence ID" value="GLI29107.1"/>
    <property type="molecule type" value="Genomic_DNA"/>
</dbReference>
<dbReference type="SFLD" id="SFLDS00005">
    <property type="entry name" value="Isoprenoid_Synthase_Type_I"/>
    <property type="match status" value="1"/>
</dbReference>
<dbReference type="PROSITE" id="PS01045">
    <property type="entry name" value="SQUALEN_PHYTOEN_SYN_2"/>
    <property type="match status" value="1"/>
</dbReference>
<sequence>MSRDDSPGTSLDRYDETAEAAASVVIGRYSTSFGAAARLLEPTCRRRIRIIYALVRIADEVVDGSAAEAGLSVDEQRAALDALEAETERAMRTGYSTNVVVHAFARTARATGIDASLTAPFFASMRRDLDPSPFTAEEVVTYIYGSAEVVGLMCLRAFLADEEVDPERLARLDDGARHLGAAFQKVNFLRDLAVDWRDLGRNYFPGVDPEALTEAEKHAILDDIDADLEISGRAVAELPARARAAVAAAQELFARLAAKLRATPADELLRARVRVPDAEKFAIAVRAAVTRGGSR</sequence>
<evidence type="ECO:0000313" key="5">
    <source>
        <dbReference type="Proteomes" id="UP001144396"/>
    </source>
</evidence>
<dbReference type="InterPro" id="IPR002060">
    <property type="entry name" value="Squ/phyt_synthse"/>
</dbReference>
<keyword evidence="2" id="KW-0808">Transferase</keyword>
<dbReference type="PANTHER" id="PTHR31480">
    <property type="entry name" value="BIFUNCTIONAL LYCOPENE CYCLASE/PHYTOENE SYNTHASE"/>
    <property type="match status" value="1"/>
</dbReference>
<evidence type="ECO:0000256" key="1">
    <source>
        <dbReference type="ARBA" id="ARBA00004684"/>
    </source>
</evidence>
<dbReference type="RefSeq" id="WP_281887003.1">
    <property type="nucleotide sequence ID" value="NZ_BSDP01000001.1"/>
</dbReference>
<keyword evidence="5" id="KW-1185">Reference proteome</keyword>
<evidence type="ECO:0000256" key="2">
    <source>
        <dbReference type="ARBA" id="ARBA00022679"/>
    </source>
</evidence>
<accession>A0A9W6D1J9</accession>
<protein>
    <submittedName>
        <fullName evidence="4">Phytoene synthase</fullName>
    </submittedName>
</protein>
<name>A0A9W6D1J9_9MICO</name>
<dbReference type="GO" id="GO:0004311">
    <property type="term" value="F:geranylgeranyl diphosphate synthase activity"/>
    <property type="evidence" value="ECO:0007669"/>
    <property type="project" value="InterPro"/>
</dbReference>
<dbReference type="SFLD" id="SFLDG01212">
    <property type="entry name" value="Phytoene_synthase_like"/>
    <property type="match status" value="1"/>
</dbReference>
<dbReference type="Gene3D" id="1.10.600.10">
    <property type="entry name" value="Farnesyl Diphosphate Synthase"/>
    <property type="match status" value="1"/>
</dbReference>
<organism evidence="4 5">
    <name type="scientific">Agromyces rhizosphaerae</name>
    <dbReference type="NCBI Taxonomy" id="88374"/>
    <lineage>
        <taxon>Bacteria</taxon>
        <taxon>Bacillati</taxon>
        <taxon>Actinomycetota</taxon>
        <taxon>Actinomycetes</taxon>
        <taxon>Micrococcales</taxon>
        <taxon>Microbacteriaceae</taxon>
        <taxon>Agromyces</taxon>
    </lineage>
</organism>
<dbReference type="Pfam" id="PF00494">
    <property type="entry name" value="SQS_PSY"/>
    <property type="match status" value="1"/>
</dbReference>
<dbReference type="InterPro" id="IPR008949">
    <property type="entry name" value="Isoprenoid_synthase_dom_sf"/>
</dbReference>
<comment type="caution">
    <text evidence="4">The sequence shown here is derived from an EMBL/GenBank/DDBJ whole genome shotgun (WGS) entry which is preliminary data.</text>
</comment>
<dbReference type="SUPFAM" id="SSF48576">
    <property type="entry name" value="Terpenoid synthases"/>
    <property type="match status" value="1"/>
</dbReference>
<dbReference type="SFLD" id="SFLDG01018">
    <property type="entry name" value="Squalene/Phytoene_Synthase_Lik"/>
    <property type="match status" value="1"/>
</dbReference>
<comment type="pathway">
    <text evidence="1">Carotenoid biosynthesis; phytoene biosynthesis.</text>
</comment>
<reference evidence="4" key="1">
    <citation type="submission" date="2022-12" db="EMBL/GenBank/DDBJ databases">
        <title>Reference genome sequencing for broad-spectrum identification of bacterial and archaeal isolates by mass spectrometry.</title>
        <authorList>
            <person name="Sekiguchi Y."/>
            <person name="Tourlousse D.M."/>
        </authorList>
    </citation>
    <scope>NUCLEOTIDE SEQUENCE</scope>
    <source>
        <strain evidence="4">14</strain>
    </source>
</reference>
<dbReference type="Proteomes" id="UP001144396">
    <property type="component" value="Unassembled WGS sequence"/>
</dbReference>